<accession>A0A423VCI6</accession>
<evidence type="ECO:0000256" key="1">
    <source>
        <dbReference type="SAM" id="MobiDB-lite"/>
    </source>
</evidence>
<feature type="region of interest" description="Disordered" evidence="1">
    <location>
        <begin position="44"/>
        <end position="85"/>
    </location>
</feature>
<dbReference type="Proteomes" id="UP000284375">
    <property type="component" value="Unassembled WGS sequence"/>
</dbReference>
<comment type="caution">
    <text evidence="2">The sequence shown here is derived from an EMBL/GenBank/DDBJ whole genome shotgun (WGS) entry which is preliminary data.</text>
</comment>
<keyword evidence="3" id="KW-1185">Reference proteome</keyword>
<gene>
    <name evidence="2" type="ORF">VSDG_09520</name>
</gene>
<name>A0A423VCI6_CYTCH</name>
<proteinExistence type="predicted"/>
<protein>
    <submittedName>
        <fullName evidence="2">Uncharacterized protein</fullName>
    </submittedName>
</protein>
<evidence type="ECO:0000313" key="3">
    <source>
        <dbReference type="Proteomes" id="UP000284375"/>
    </source>
</evidence>
<dbReference type="AlphaFoldDB" id="A0A423VCI6"/>
<reference evidence="2 3" key="1">
    <citation type="submission" date="2015-09" db="EMBL/GenBank/DDBJ databases">
        <title>Host preference determinants of Valsa canker pathogens revealed by comparative genomics.</title>
        <authorList>
            <person name="Yin Z."/>
            <person name="Huang L."/>
        </authorList>
    </citation>
    <scope>NUCLEOTIDE SEQUENCE [LARGE SCALE GENOMIC DNA]</scope>
    <source>
        <strain evidence="2 3">YSFL</strain>
    </source>
</reference>
<organism evidence="2 3">
    <name type="scientific">Cytospora chrysosperma</name>
    <name type="common">Cytospora canker fungus</name>
    <name type="synonym">Sphaeria chrysosperma</name>
    <dbReference type="NCBI Taxonomy" id="252740"/>
    <lineage>
        <taxon>Eukaryota</taxon>
        <taxon>Fungi</taxon>
        <taxon>Dikarya</taxon>
        <taxon>Ascomycota</taxon>
        <taxon>Pezizomycotina</taxon>
        <taxon>Sordariomycetes</taxon>
        <taxon>Sordariomycetidae</taxon>
        <taxon>Diaporthales</taxon>
        <taxon>Cytosporaceae</taxon>
        <taxon>Cytospora</taxon>
    </lineage>
</organism>
<dbReference type="EMBL" id="LJZO01000064">
    <property type="protein sequence ID" value="ROV88685.1"/>
    <property type="molecule type" value="Genomic_DNA"/>
</dbReference>
<evidence type="ECO:0000313" key="2">
    <source>
        <dbReference type="EMBL" id="ROV88685.1"/>
    </source>
</evidence>
<sequence>MGISAIALDGARQPAGAFENDKAEDASLIVELSSIFRTGIKRPRTASLASEKQEAVASASGRPGSNRPKLYSHPESTDPDPAPAYPVSIKQRVVKASSEPVKKTEDKDEVSLQVGDLEKTVSAVEEDYKLISILFEDSAERSKLSTWKLQRPKTTRQSNSDSVNCSIYLMAHALLLAAGRADTKNRIQEGVPDRIDCFLLRRAFAALLTSASNFKSHLPSD</sequence>